<dbReference type="EMBL" id="JAAMPC010000006">
    <property type="protein sequence ID" value="KAG2306945.1"/>
    <property type="molecule type" value="Genomic_DNA"/>
</dbReference>
<sequence length="381" mass="41676">MCLVDRGEHVYSASSVYNCISGEVLRECSENSYAQSPSLARLEQGVDTSSTGSYRERYPLEVGTRRSRLTLFTRKQQKILKEARKMSGTPDLSALLKGKLQLLKKSSRMGEVDASEGNDSHPIDDPVDAGLPSPQPARERAQKKAEKNEAPQPEEPAPEGGSIPGGGSSGSSKKGKKKGKRSRGKPDGAASEEHSRKKAKSGKTNEAQQSRDFGSIWRMSRNLKRAWLRIVASGGCLFETVQGQTKCLVVKVGDSKIASSFCHDEGSAAGVTDPVAGLTRQVEVVLESCHLSEIFFRATTSRCVVGEQTVRADGCMNVLVERYDTTLKQTMVELGASTKLAKTRLGVIERLRAESKRVSEKTLEEKEILRVKFEDLEAKLR</sequence>
<organism evidence="2 3">
    <name type="scientific">Brassica carinata</name>
    <name type="common">Ethiopian mustard</name>
    <name type="synonym">Abyssinian cabbage</name>
    <dbReference type="NCBI Taxonomy" id="52824"/>
    <lineage>
        <taxon>Eukaryota</taxon>
        <taxon>Viridiplantae</taxon>
        <taxon>Streptophyta</taxon>
        <taxon>Embryophyta</taxon>
        <taxon>Tracheophyta</taxon>
        <taxon>Spermatophyta</taxon>
        <taxon>Magnoliopsida</taxon>
        <taxon>eudicotyledons</taxon>
        <taxon>Gunneridae</taxon>
        <taxon>Pentapetalae</taxon>
        <taxon>rosids</taxon>
        <taxon>malvids</taxon>
        <taxon>Brassicales</taxon>
        <taxon>Brassicaceae</taxon>
        <taxon>Brassiceae</taxon>
        <taxon>Brassica</taxon>
    </lineage>
</organism>
<comment type="caution">
    <text evidence="2">The sequence shown here is derived from an EMBL/GenBank/DDBJ whole genome shotgun (WGS) entry which is preliminary data.</text>
</comment>
<feature type="compositionally biased region" description="Basic and acidic residues" evidence="1">
    <location>
        <begin position="137"/>
        <end position="149"/>
    </location>
</feature>
<protein>
    <submittedName>
        <fullName evidence="2">Uncharacterized protein</fullName>
    </submittedName>
</protein>
<accession>A0A8X7V861</accession>
<proteinExistence type="predicted"/>
<feature type="compositionally biased region" description="Basic residues" evidence="1">
    <location>
        <begin position="173"/>
        <end position="183"/>
    </location>
</feature>
<dbReference type="AlphaFoldDB" id="A0A8X7V861"/>
<name>A0A8X7V861_BRACI</name>
<feature type="compositionally biased region" description="Polar residues" evidence="1">
    <location>
        <begin position="202"/>
        <end position="212"/>
    </location>
</feature>
<feature type="region of interest" description="Disordered" evidence="1">
    <location>
        <begin position="107"/>
        <end position="213"/>
    </location>
</feature>
<evidence type="ECO:0000313" key="3">
    <source>
        <dbReference type="Proteomes" id="UP000886595"/>
    </source>
</evidence>
<keyword evidence="3" id="KW-1185">Reference proteome</keyword>
<reference evidence="2 3" key="1">
    <citation type="submission" date="2020-02" db="EMBL/GenBank/DDBJ databases">
        <authorList>
            <person name="Ma Q."/>
            <person name="Huang Y."/>
            <person name="Song X."/>
            <person name="Pei D."/>
        </authorList>
    </citation>
    <scope>NUCLEOTIDE SEQUENCE [LARGE SCALE GENOMIC DNA]</scope>
    <source>
        <strain evidence="2">Sxm20200214</strain>
        <tissue evidence="2">Leaf</tissue>
    </source>
</reference>
<evidence type="ECO:0000313" key="2">
    <source>
        <dbReference type="EMBL" id="KAG2306945.1"/>
    </source>
</evidence>
<evidence type="ECO:0000256" key="1">
    <source>
        <dbReference type="SAM" id="MobiDB-lite"/>
    </source>
</evidence>
<gene>
    <name evidence="2" type="ORF">Bca52824_026693</name>
</gene>
<dbReference type="Proteomes" id="UP000886595">
    <property type="component" value="Unassembled WGS sequence"/>
</dbReference>